<dbReference type="EC" id="5.2.1.8" evidence="2"/>
<accession>A0ABD1XUL9</accession>
<feature type="domain" description="PpiC" evidence="3">
    <location>
        <begin position="77"/>
        <end position="168"/>
    </location>
</feature>
<organism evidence="5 6">
    <name type="scientific">Riccia fluitans</name>
    <dbReference type="NCBI Taxonomy" id="41844"/>
    <lineage>
        <taxon>Eukaryota</taxon>
        <taxon>Viridiplantae</taxon>
        <taxon>Streptophyta</taxon>
        <taxon>Embryophyta</taxon>
        <taxon>Marchantiophyta</taxon>
        <taxon>Marchantiopsida</taxon>
        <taxon>Marchantiidae</taxon>
        <taxon>Marchantiales</taxon>
        <taxon>Ricciaceae</taxon>
        <taxon>Riccia</taxon>
    </lineage>
</organism>
<comment type="catalytic activity">
    <reaction evidence="2">
        <text>[protein]-peptidylproline (omega=180) = [protein]-peptidylproline (omega=0)</text>
        <dbReference type="Rhea" id="RHEA:16237"/>
        <dbReference type="Rhea" id="RHEA-COMP:10747"/>
        <dbReference type="Rhea" id="RHEA-COMP:10748"/>
        <dbReference type="ChEBI" id="CHEBI:83833"/>
        <dbReference type="ChEBI" id="CHEBI:83834"/>
        <dbReference type="EC" id="5.2.1.8"/>
    </reaction>
</comment>
<evidence type="ECO:0000313" key="6">
    <source>
        <dbReference type="Proteomes" id="UP001605036"/>
    </source>
</evidence>
<dbReference type="Gene3D" id="3.10.50.40">
    <property type="match status" value="1"/>
</dbReference>
<dbReference type="PANTHER" id="PTHR43629:SF2">
    <property type="entry name" value="RHODANESE-LIKE_PPIC DOMAIN-CONTAINING PROTEIN 12, CHLOROPLASTIC"/>
    <property type="match status" value="1"/>
</dbReference>
<evidence type="ECO:0000256" key="1">
    <source>
        <dbReference type="PROSITE-ProRule" id="PRU00278"/>
    </source>
</evidence>
<comment type="caution">
    <text evidence="5">The sequence shown here is derived from an EMBL/GenBank/DDBJ whole genome shotgun (WGS) entry which is preliminary data.</text>
</comment>
<protein>
    <recommendedName>
        <fullName evidence="2">Peptidyl-prolyl cis-trans isomerase</fullName>
        <ecNumber evidence="2">5.2.1.8</ecNumber>
    </recommendedName>
</protein>
<sequence length="286" mass="32145">MVYRLCTSQSRTAYGTRIICLHQKKITGKGIKPSRTGPLADGLFQESTLHVFKRRVISQASTGRVEAGGSVAISREDREILVQHLLVKEDQLPLLVEIQRRITQEGLDLSDLAAEYSICPSKDEGGMLGWLAMGQTDPAFEEAAFGAPVNKLVRAKTKYGWHLLQVLGERQAMKLEQIQVEEFHERMQDPSFLEEAQLIDVREPDEISIASIKGFEAYPLSGFGNWAPNIADDLDPEKDTYLLCHHGMRSMQTAQWLQTQGFRRLYNIVGGIHAYSKKIDPSVPTY</sequence>
<dbReference type="PROSITE" id="PS50198">
    <property type="entry name" value="PPIC_PPIASE_2"/>
    <property type="match status" value="1"/>
</dbReference>
<evidence type="ECO:0000313" key="5">
    <source>
        <dbReference type="EMBL" id="KAL2612652.1"/>
    </source>
</evidence>
<name>A0ABD1XUL9_9MARC</name>
<dbReference type="PROSITE" id="PS50206">
    <property type="entry name" value="RHODANESE_3"/>
    <property type="match status" value="1"/>
</dbReference>
<keyword evidence="6" id="KW-1185">Reference proteome</keyword>
<dbReference type="EMBL" id="JBHFFA010000007">
    <property type="protein sequence ID" value="KAL2612652.1"/>
    <property type="molecule type" value="Genomic_DNA"/>
</dbReference>
<evidence type="ECO:0000256" key="2">
    <source>
        <dbReference type="RuleBase" id="RU363014"/>
    </source>
</evidence>
<dbReference type="InterPro" id="IPR001763">
    <property type="entry name" value="Rhodanese-like_dom"/>
</dbReference>
<dbReference type="InterPro" id="IPR000297">
    <property type="entry name" value="PPIase_PpiC"/>
</dbReference>
<dbReference type="Gene3D" id="3.40.250.10">
    <property type="entry name" value="Rhodanese-like domain"/>
    <property type="match status" value="1"/>
</dbReference>
<dbReference type="Pfam" id="PF00581">
    <property type="entry name" value="Rhodanese"/>
    <property type="match status" value="1"/>
</dbReference>
<evidence type="ECO:0000259" key="3">
    <source>
        <dbReference type="PROSITE" id="PS50198"/>
    </source>
</evidence>
<reference evidence="5 6" key="1">
    <citation type="submission" date="2024-09" db="EMBL/GenBank/DDBJ databases">
        <title>Chromosome-scale assembly of Riccia fluitans.</title>
        <authorList>
            <person name="Paukszto L."/>
            <person name="Sawicki J."/>
            <person name="Karawczyk K."/>
            <person name="Piernik-Szablinska J."/>
            <person name="Szczecinska M."/>
            <person name="Mazdziarz M."/>
        </authorList>
    </citation>
    <scope>NUCLEOTIDE SEQUENCE [LARGE SCALE GENOMIC DNA]</scope>
    <source>
        <strain evidence="5">Rf_01</strain>
        <tissue evidence="5">Aerial parts of the thallus</tissue>
    </source>
</reference>
<dbReference type="SMART" id="SM00450">
    <property type="entry name" value="RHOD"/>
    <property type="match status" value="1"/>
</dbReference>
<gene>
    <name evidence="5" type="ORF">R1flu_024344</name>
</gene>
<dbReference type="SUPFAM" id="SSF52821">
    <property type="entry name" value="Rhodanese/Cell cycle control phosphatase"/>
    <property type="match status" value="1"/>
</dbReference>
<dbReference type="PANTHER" id="PTHR43629">
    <property type="entry name" value="PEPTIDYL-PROLYL CIS-TRANS ISOMERASE"/>
    <property type="match status" value="1"/>
</dbReference>
<feature type="domain" description="Rhodanese" evidence="4">
    <location>
        <begin position="192"/>
        <end position="284"/>
    </location>
</feature>
<dbReference type="GO" id="GO:0003755">
    <property type="term" value="F:peptidyl-prolyl cis-trans isomerase activity"/>
    <property type="evidence" value="ECO:0007669"/>
    <property type="project" value="UniProtKB-UniRule"/>
</dbReference>
<dbReference type="InterPro" id="IPR052204">
    <property type="entry name" value="PpiC/parvulin_rotamase"/>
</dbReference>
<proteinExistence type="predicted"/>
<dbReference type="InterPro" id="IPR036873">
    <property type="entry name" value="Rhodanese-like_dom_sf"/>
</dbReference>
<keyword evidence="1 2" id="KW-0413">Isomerase</keyword>
<evidence type="ECO:0000259" key="4">
    <source>
        <dbReference type="PROSITE" id="PS50206"/>
    </source>
</evidence>
<dbReference type="Proteomes" id="UP001605036">
    <property type="component" value="Unassembled WGS sequence"/>
</dbReference>
<dbReference type="InterPro" id="IPR046357">
    <property type="entry name" value="PPIase_dom_sf"/>
</dbReference>
<dbReference type="AlphaFoldDB" id="A0ABD1XUL9"/>
<dbReference type="SUPFAM" id="SSF54534">
    <property type="entry name" value="FKBP-like"/>
    <property type="match status" value="1"/>
</dbReference>
<keyword evidence="1 2" id="KW-0697">Rotamase</keyword>
<dbReference type="Pfam" id="PF13616">
    <property type="entry name" value="Rotamase_3"/>
    <property type="match status" value="1"/>
</dbReference>